<comment type="similarity">
    <text evidence="6">Belongs to the protein kinase superfamily.</text>
</comment>
<dbReference type="Proteomes" id="UP000479710">
    <property type="component" value="Unassembled WGS sequence"/>
</dbReference>
<dbReference type="EMBL" id="SPHZ02000010">
    <property type="protein sequence ID" value="KAF0896252.1"/>
    <property type="molecule type" value="Genomic_DNA"/>
</dbReference>
<dbReference type="InterPro" id="IPR059179">
    <property type="entry name" value="MLKL-like_MCAfunc"/>
</dbReference>
<dbReference type="PANTHER" id="PTHR46146">
    <property type="entry name" value="SERINE/THREONINE-PROTEIN KINASE-LIKE PROTEIN CCR4"/>
    <property type="match status" value="1"/>
</dbReference>
<evidence type="ECO:0000259" key="7">
    <source>
        <dbReference type="PROSITE" id="PS50011"/>
    </source>
</evidence>
<evidence type="ECO:0000313" key="8">
    <source>
        <dbReference type="EMBL" id="KAF0896252.1"/>
    </source>
</evidence>
<dbReference type="InterPro" id="IPR045766">
    <property type="entry name" value="MCAfunc"/>
</dbReference>
<dbReference type="PROSITE" id="PS50011">
    <property type="entry name" value="PROTEIN_KINASE_DOM"/>
    <property type="match status" value="1"/>
</dbReference>
<dbReference type="GO" id="GO:0004674">
    <property type="term" value="F:protein serine/threonine kinase activity"/>
    <property type="evidence" value="ECO:0007669"/>
    <property type="project" value="UniProtKB-KW"/>
</dbReference>
<dbReference type="InterPro" id="IPR008271">
    <property type="entry name" value="Ser/Thr_kinase_AS"/>
</dbReference>
<keyword evidence="6" id="KW-0723">Serine/threonine-protein kinase</keyword>
<dbReference type="GO" id="GO:0005524">
    <property type="term" value="F:ATP binding"/>
    <property type="evidence" value="ECO:0007669"/>
    <property type="project" value="UniProtKB-UniRule"/>
</dbReference>
<keyword evidence="9" id="KW-1185">Reference proteome</keyword>
<dbReference type="Gene3D" id="3.30.200.20">
    <property type="entry name" value="Phosphorylase Kinase, domain 1"/>
    <property type="match status" value="1"/>
</dbReference>
<dbReference type="Pfam" id="PF00069">
    <property type="entry name" value="Pkinase"/>
    <property type="match status" value="1"/>
</dbReference>
<dbReference type="SMART" id="SM00220">
    <property type="entry name" value="S_TKc"/>
    <property type="match status" value="1"/>
</dbReference>
<dbReference type="Pfam" id="PF19584">
    <property type="entry name" value="MCAfunc"/>
    <property type="match status" value="1"/>
</dbReference>
<dbReference type="InterPro" id="IPR036537">
    <property type="entry name" value="Adaptor_Cbl_N_dom_sf"/>
</dbReference>
<dbReference type="PROSITE" id="PS00107">
    <property type="entry name" value="PROTEIN_KINASE_ATP"/>
    <property type="match status" value="1"/>
</dbReference>
<protein>
    <recommendedName>
        <fullName evidence="7">Protein kinase domain-containing protein</fullName>
    </recommendedName>
</protein>
<dbReference type="AlphaFoldDB" id="A0A6G1C7S9"/>
<feature type="domain" description="Protein kinase" evidence="7">
    <location>
        <begin position="187"/>
        <end position="372"/>
    </location>
</feature>
<dbReference type="OrthoDB" id="630678at2759"/>
<keyword evidence="2 5" id="KW-0547">Nucleotide-binding</keyword>
<dbReference type="GO" id="GO:0007166">
    <property type="term" value="P:cell surface receptor signaling pathway"/>
    <property type="evidence" value="ECO:0007669"/>
    <property type="project" value="InterPro"/>
</dbReference>
<comment type="caution">
    <text evidence="8">The sequence shown here is derived from an EMBL/GenBank/DDBJ whole genome shotgun (WGS) entry which is preliminary data.</text>
</comment>
<evidence type="ECO:0000256" key="4">
    <source>
        <dbReference type="ARBA" id="ARBA00022840"/>
    </source>
</evidence>
<keyword evidence="4 5" id="KW-0067">ATP-binding</keyword>
<dbReference type="SUPFAM" id="SSF56112">
    <property type="entry name" value="Protein kinase-like (PK-like)"/>
    <property type="match status" value="1"/>
</dbReference>
<sequence length="372" mass="41472">MALWGGLGQAATVAQLVGADVGGLISNIIQAAATARQNKKECEQLARRVLMIADLLPHLQDPEVMRRPEVRRPLTGIDDTLREAHELVTSCQGKSAAYQFVMAGRLADRFRDVHSRIDSYLLVFPFISHIDITRRLDRIYNILLSNDTAGPSSSAGSQLDVLVSQEVLVHRYGVEKFTLKELVVATNNFAQEIGRGSFGRVHKGVLPDGREVAVKSLGKASSRHGWQYLLRELDFVSCLRHKHIVHLFGCCVVGQKKSLLSFWRKNVEKQEELLLVYEYMKNGSLHDHLHGPSSSSSPSPVMASWKMRIEILLGVSRAIEYLHDYAGVIHRDIKLSNILVDSSWVPRLTDLGAVVNWDEAKRSNIHVMGTAA</sequence>
<dbReference type="PROSITE" id="PS00108">
    <property type="entry name" value="PROTEIN_KINASE_ST"/>
    <property type="match status" value="1"/>
</dbReference>
<evidence type="ECO:0000256" key="6">
    <source>
        <dbReference type="RuleBase" id="RU000304"/>
    </source>
</evidence>
<keyword evidence="1" id="KW-0808">Transferase</keyword>
<dbReference type="Gene3D" id="1.20.930.20">
    <property type="entry name" value="Adaptor protein Cbl, N-terminal domain"/>
    <property type="match status" value="1"/>
</dbReference>
<dbReference type="InterPro" id="IPR011009">
    <property type="entry name" value="Kinase-like_dom_sf"/>
</dbReference>
<organism evidence="8 9">
    <name type="scientific">Oryza meyeriana var. granulata</name>
    <dbReference type="NCBI Taxonomy" id="110450"/>
    <lineage>
        <taxon>Eukaryota</taxon>
        <taxon>Viridiplantae</taxon>
        <taxon>Streptophyta</taxon>
        <taxon>Embryophyta</taxon>
        <taxon>Tracheophyta</taxon>
        <taxon>Spermatophyta</taxon>
        <taxon>Magnoliopsida</taxon>
        <taxon>Liliopsida</taxon>
        <taxon>Poales</taxon>
        <taxon>Poaceae</taxon>
        <taxon>BOP clade</taxon>
        <taxon>Oryzoideae</taxon>
        <taxon>Oryzeae</taxon>
        <taxon>Oryzinae</taxon>
        <taxon>Oryza</taxon>
        <taxon>Oryza meyeriana</taxon>
    </lineage>
</organism>
<dbReference type="Gene3D" id="1.10.510.10">
    <property type="entry name" value="Transferase(Phosphotransferase) domain 1"/>
    <property type="match status" value="1"/>
</dbReference>
<evidence type="ECO:0000256" key="1">
    <source>
        <dbReference type="ARBA" id="ARBA00022679"/>
    </source>
</evidence>
<dbReference type="CDD" id="cd21037">
    <property type="entry name" value="MLKL_NTD"/>
    <property type="match status" value="1"/>
</dbReference>
<accession>A0A6G1C7S9</accession>
<evidence type="ECO:0000313" key="9">
    <source>
        <dbReference type="Proteomes" id="UP000479710"/>
    </source>
</evidence>
<reference evidence="8 9" key="1">
    <citation type="submission" date="2019-11" db="EMBL/GenBank/DDBJ databases">
        <title>Whole genome sequence of Oryza granulata.</title>
        <authorList>
            <person name="Li W."/>
        </authorList>
    </citation>
    <scope>NUCLEOTIDE SEQUENCE [LARGE SCALE GENOMIC DNA]</scope>
    <source>
        <strain evidence="9">cv. Menghai</strain>
        <tissue evidence="8">Leaf</tissue>
    </source>
</reference>
<dbReference type="InterPro" id="IPR017441">
    <property type="entry name" value="Protein_kinase_ATP_BS"/>
</dbReference>
<evidence type="ECO:0000256" key="2">
    <source>
        <dbReference type="ARBA" id="ARBA00022741"/>
    </source>
</evidence>
<dbReference type="PANTHER" id="PTHR46146:SF9">
    <property type="entry name" value="OS06G0151700 PROTEIN"/>
    <property type="match status" value="1"/>
</dbReference>
<dbReference type="InterPro" id="IPR000719">
    <property type="entry name" value="Prot_kinase_dom"/>
</dbReference>
<evidence type="ECO:0000256" key="5">
    <source>
        <dbReference type="PROSITE-ProRule" id="PRU10141"/>
    </source>
</evidence>
<feature type="binding site" evidence="5">
    <location>
        <position position="215"/>
    </location>
    <ligand>
        <name>ATP</name>
        <dbReference type="ChEBI" id="CHEBI:30616"/>
    </ligand>
</feature>
<keyword evidence="3" id="KW-0418">Kinase</keyword>
<evidence type="ECO:0000256" key="3">
    <source>
        <dbReference type="ARBA" id="ARBA00022777"/>
    </source>
</evidence>
<proteinExistence type="inferred from homology"/>
<name>A0A6G1C7S9_9ORYZ</name>
<gene>
    <name evidence="8" type="ORF">E2562_019734</name>
</gene>